<dbReference type="EMBL" id="JARJCN010000002">
    <property type="protein sequence ID" value="KAJ7103499.1"/>
    <property type="molecule type" value="Genomic_DNA"/>
</dbReference>
<evidence type="ECO:0000256" key="2">
    <source>
        <dbReference type="PROSITE-ProRule" id="PRU00358"/>
    </source>
</evidence>
<dbReference type="InterPro" id="IPR045134">
    <property type="entry name" value="UHRF1/2-like"/>
</dbReference>
<reference evidence="5" key="1">
    <citation type="submission" date="2023-03" db="EMBL/GenBank/DDBJ databases">
        <title>Massive genome expansion in bonnet fungi (Mycena s.s.) driven by repeated elements and novel gene families across ecological guilds.</title>
        <authorList>
            <consortium name="Lawrence Berkeley National Laboratory"/>
            <person name="Harder C.B."/>
            <person name="Miyauchi S."/>
            <person name="Viragh M."/>
            <person name="Kuo A."/>
            <person name="Thoen E."/>
            <person name="Andreopoulos B."/>
            <person name="Lu D."/>
            <person name="Skrede I."/>
            <person name="Drula E."/>
            <person name="Henrissat B."/>
            <person name="Morin E."/>
            <person name="Kohler A."/>
            <person name="Barry K."/>
            <person name="LaButti K."/>
            <person name="Morin E."/>
            <person name="Salamov A."/>
            <person name="Lipzen A."/>
            <person name="Mereny Z."/>
            <person name="Hegedus B."/>
            <person name="Baldrian P."/>
            <person name="Stursova M."/>
            <person name="Weitz H."/>
            <person name="Taylor A."/>
            <person name="Grigoriev I.V."/>
            <person name="Nagy L.G."/>
            <person name="Martin F."/>
            <person name="Kauserud H."/>
        </authorList>
    </citation>
    <scope>NUCLEOTIDE SEQUENCE</scope>
    <source>
        <strain evidence="5">CBHHK173m</strain>
    </source>
</reference>
<feature type="region of interest" description="Disordered" evidence="3">
    <location>
        <begin position="288"/>
        <end position="316"/>
    </location>
</feature>
<dbReference type="SMART" id="SM00466">
    <property type="entry name" value="SRA"/>
    <property type="match status" value="1"/>
</dbReference>
<feature type="domain" description="YDG" evidence="4">
    <location>
        <begin position="131"/>
        <end position="283"/>
    </location>
</feature>
<name>A0AAD6UJQ8_9AGAR</name>
<dbReference type="InterPro" id="IPR036987">
    <property type="entry name" value="SRA-YDG_sf"/>
</dbReference>
<dbReference type="GO" id="GO:0044027">
    <property type="term" value="P:negative regulation of gene expression via chromosomal CpG island methylation"/>
    <property type="evidence" value="ECO:0007669"/>
    <property type="project" value="TreeGrafter"/>
</dbReference>
<dbReference type="GO" id="GO:0061630">
    <property type="term" value="F:ubiquitin protein ligase activity"/>
    <property type="evidence" value="ECO:0007669"/>
    <property type="project" value="TreeGrafter"/>
</dbReference>
<dbReference type="GO" id="GO:0005634">
    <property type="term" value="C:nucleus"/>
    <property type="evidence" value="ECO:0007669"/>
    <property type="project" value="UniProtKB-SubCell"/>
</dbReference>
<dbReference type="InterPro" id="IPR015947">
    <property type="entry name" value="PUA-like_sf"/>
</dbReference>
<comment type="subcellular location">
    <subcellularLocation>
        <location evidence="2">Nucleus</location>
    </subcellularLocation>
</comment>
<keyword evidence="6" id="KW-1185">Reference proteome</keyword>
<feature type="compositionally biased region" description="Basic and acidic residues" evidence="3">
    <location>
        <begin position="305"/>
        <end position="316"/>
    </location>
</feature>
<gene>
    <name evidence="5" type="ORF">B0H15DRAFT_216159</name>
</gene>
<evidence type="ECO:0000313" key="5">
    <source>
        <dbReference type="EMBL" id="KAJ7103499.1"/>
    </source>
</evidence>
<proteinExistence type="predicted"/>
<evidence type="ECO:0000259" key="4">
    <source>
        <dbReference type="PROSITE" id="PS51015"/>
    </source>
</evidence>
<evidence type="ECO:0000256" key="1">
    <source>
        <dbReference type="ARBA" id="ARBA00023242"/>
    </source>
</evidence>
<dbReference type="PANTHER" id="PTHR14140:SF27">
    <property type="entry name" value="OS04G0289800 PROTEIN"/>
    <property type="match status" value="1"/>
</dbReference>
<organism evidence="5 6">
    <name type="scientific">Mycena belliarum</name>
    <dbReference type="NCBI Taxonomy" id="1033014"/>
    <lineage>
        <taxon>Eukaryota</taxon>
        <taxon>Fungi</taxon>
        <taxon>Dikarya</taxon>
        <taxon>Basidiomycota</taxon>
        <taxon>Agaricomycotina</taxon>
        <taxon>Agaricomycetes</taxon>
        <taxon>Agaricomycetidae</taxon>
        <taxon>Agaricales</taxon>
        <taxon>Marasmiineae</taxon>
        <taxon>Mycenaceae</taxon>
        <taxon>Mycena</taxon>
    </lineage>
</organism>
<evidence type="ECO:0000256" key="3">
    <source>
        <dbReference type="SAM" id="MobiDB-lite"/>
    </source>
</evidence>
<dbReference type="InterPro" id="IPR003105">
    <property type="entry name" value="SRA_YDG"/>
</dbReference>
<dbReference type="GO" id="GO:0016567">
    <property type="term" value="P:protein ubiquitination"/>
    <property type="evidence" value="ECO:0007669"/>
    <property type="project" value="TreeGrafter"/>
</dbReference>
<sequence>MVSDYEKQRLLNMERNKALLIQLGLDKPFFEPKETKRPKATSKKRKLVEDPEMPPTAKSARTERADSAGVSPVGVRRSSRNAGRTVDYKLEKVVASPLPISFTSGVRSTENAGAIGREAGSKRIHDPKVFGSIPGVEVGTWWESREGCSADAIHAPWVAGISGNAQGAYSVALSGGYPDDVDWGYAFTYTGAGGRELKGTKANPKNLRTAAQSFDQTFEHNSNKALQVSSQTRKPVRVIRGYKLDSPYAPYEGYRYDGLYLVEKAWQEQGMSGFQVCKFAFKRLPNQPALPRRVNDSDEAQANERTQDKLTEEVAA</sequence>
<dbReference type="Proteomes" id="UP001222325">
    <property type="component" value="Unassembled WGS sequence"/>
</dbReference>
<comment type="caution">
    <text evidence="5">The sequence shown here is derived from an EMBL/GenBank/DDBJ whole genome shotgun (WGS) entry which is preliminary data.</text>
</comment>
<accession>A0AAD6UJQ8</accession>
<feature type="region of interest" description="Disordered" evidence="3">
    <location>
        <begin position="30"/>
        <end position="78"/>
    </location>
</feature>
<protein>
    <submittedName>
        <fullName evidence="5">PUA-like domain-containing protein</fullName>
    </submittedName>
</protein>
<dbReference type="PROSITE" id="PS51015">
    <property type="entry name" value="YDG"/>
    <property type="match status" value="1"/>
</dbReference>
<dbReference type="Gene3D" id="2.30.280.10">
    <property type="entry name" value="SRA-YDG"/>
    <property type="match status" value="1"/>
</dbReference>
<evidence type="ECO:0000313" key="6">
    <source>
        <dbReference type="Proteomes" id="UP001222325"/>
    </source>
</evidence>
<dbReference type="PANTHER" id="PTHR14140">
    <property type="entry name" value="E3 UBIQUITIN-PROTEIN LIGASE UHRF-RELATED"/>
    <property type="match status" value="1"/>
</dbReference>
<dbReference type="SUPFAM" id="SSF88697">
    <property type="entry name" value="PUA domain-like"/>
    <property type="match status" value="1"/>
</dbReference>
<keyword evidence="1 2" id="KW-0539">Nucleus</keyword>
<dbReference type="FunFam" id="2.30.280.10:FF:000005">
    <property type="entry name" value="E3 ubiquitin-protein ligase UHRF1"/>
    <property type="match status" value="1"/>
</dbReference>
<dbReference type="Pfam" id="PF02182">
    <property type="entry name" value="SAD_SRA"/>
    <property type="match status" value="1"/>
</dbReference>
<dbReference type="AlphaFoldDB" id="A0AAD6UJQ8"/>